<dbReference type="PRINTS" id="PR00039">
    <property type="entry name" value="HTHLYSR"/>
</dbReference>
<dbReference type="GO" id="GO:0003677">
    <property type="term" value="F:DNA binding"/>
    <property type="evidence" value="ECO:0007669"/>
    <property type="project" value="UniProtKB-KW"/>
</dbReference>
<keyword evidence="7" id="KW-1185">Reference proteome</keyword>
<dbReference type="Pfam" id="PF03466">
    <property type="entry name" value="LysR_substrate"/>
    <property type="match status" value="1"/>
</dbReference>
<comment type="caution">
    <text evidence="6">The sequence shown here is derived from an EMBL/GenBank/DDBJ whole genome shotgun (WGS) entry which is preliminary data.</text>
</comment>
<accession>A0A2P8FBP4</accession>
<dbReference type="InterPro" id="IPR000847">
    <property type="entry name" value="LysR_HTH_N"/>
</dbReference>
<gene>
    <name evidence="6" type="ORF">CLV88_10773</name>
</gene>
<dbReference type="Gene3D" id="3.40.190.290">
    <property type="match status" value="1"/>
</dbReference>
<dbReference type="Proteomes" id="UP000240418">
    <property type="component" value="Unassembled WGS sequence"/>
</dbReference>
<evidence type="ECO:0000259" key="5">
    <source>
        <dbReference type="PROSITE" id="PS50931"/>
    </source>
</evidence>
<evidence type="ECO:0000313" key="7">
    <source>
        <dbReference type="Proteomes" id="UP000240418"/>
    </source>
</evidence>
<dbReference type="PANTHER" id="PTHR30419:SF31">
    <property type="entry name" value="BLR3139 PROTEIN"/>
    <property type="match status" value="1"/>
</dbReference>
<dbReference type="GO" id="GO:0005829">
    <property type="term" value="C:cytosol"/>
    <property type="evidence" value="ECO:0007669"/>
    <property type="project" value="TreeGrafter"/>
</dbReference>
<keyword evidence="3 6" id="KW-0238">DNA-binding</keyword>
<keyword evidence="4" id="KW-0804">Transcription</keyword>
<evidence type="ECO:0000256" key="2">
    <source>
        <dbReference type="ARBA" id="ARBA00023015"/>
    </source>
</evidence>
<dbReference type="InterPro" id="IPR036390">
    <property type="entry name" value="WH_DNA-bd_sf"/>
</dbReference>
<reference evidence="6 7" key="1">
    <citation type="submission" date="2018-03" db="EMBL/GenBank/DDBJ databases">
        <title>Genomic Encyclopedia of Archaeal and Bacterial Type Strains, Phase II (KMG-II): from individual species to whole genera.</title>
        <authorList>
            <person name="Goeker M."/>
        </authorList>
    </citation>
    <scope>NUCLEOTIDE SEQUENCE [LARGE SCALE GENOMIC DNA]</scope>
    <source>
        <strain evidence="6 7">DSM 100673</strain>
    </source>
</reference>
<dbReference type="OrthoDB" id="9815174at2"/>
<dbReference type="AlphaFoldDB" id="A0A2P8FBP4"/>
<dbReference type="PROSITE" id="PS50931">
    <property type="entry name" value="HTH_LYSR"/>
    <property type="match status" value="1"/>
</dbReference>
<evidence type="ECO:0000313" key="6">
    <source>
        <dbReference type="EMBL" id="PSL19130.1"/>
    </source>
</evidence>
<evidence type="ECO:0000256" key="4">
    <source>
        <dbReference type="ARBA" id="ARBA00023163"/>
    </source>
</evidence>
<dbReference type="InterPro" id="IPR036388">
    <property type="entry name" value="WH-like_DNA-bd_sf"/>
</dbReference>
<dbReference type="EMBL" id="PYGJ01000007">
    <property type="protein sequence ID" value="PSL19130.1"/>
    <property type="molecule type" value="Genomic_DNA"/>
</dbReference>
<dbReference type="GO" id="GO:0003700">
    <property type="term" value="F:DNA-binding transcription factor activity"/>
    <property type="evidence" value="ECO:0007669"/>
    <property type="project" value="InterPro"/>
</dbReference>
<dbReference type="Gene3D" id="1.10.10.10">
    <property type="entry name" value="Winged helix-like DNA-binding domain superfamily/Winged helix DNA-binding domain"/>
    <property type="match status" value="1"/>
</dbReference>
<organism evidence="6 7">
    <name type="scientific">Shimia abyssi</name>
    <dbReference type="NCBI Taxonomy" id="1662395"/>
    <lineage>
        <taxon>Bacteria</taxon>
        <taxon>Pseudomonadati</taxon>
        <taxon>Pseudomonadota</taxon>
        <taxon>Alphaproteobacteria</taxon>
        <taxon>Rhodobacterales</taxon>
        <taxon>Roseobacteraceae</taxon>
    </lineage>
</organism>
<dbReference type="InterPro" id="IPR005119">
    <property type="entry name" value="LysR_subst-bd"/>
</dbReference>
<protein>
    <submittedName>
        <fullName evidence="6">DNA-binding transcriptional LysR family regulator</fullName>
    </submittedName>
</protein>
<proteinExistence type="inferred from homology"/>
<comment type="similarity">
    <text evidence="1">Belongs to the LysR transcriptional regulatory family.</text>
</comment>
<dbReference type="RefSeq" id="WP_106608749.1">
    <property type="nucleotide sequence ID" value="NZ_PYGJ01000007.1"/>
</dbReference>
<feature type="domain" description="HTH lysR-type" evidence="5">
    <location>
        <begin position="2"/>
        <end position="59"/>
    </location>
</feature>
<dbReference type="InterPro" id="IPR050950">
    <property type="entry name" value="HTH-type_LysR_regulators"/>
</dbReference>
<dbReference type="FunFam" id="1.10.10.10:FF:000001">
    <property type="entry name" value="LysR family transcriptional regulator"/>
    <property type="match status" value="1"/>
</dbReference>
<dbReference type="PANTHER" id="PTHR30419">
    <property type="entry name" value="HTH-TYPE TRANSCRIPTIONAL REGULATOR YBHD"/>
    <property type="match status" value="1"/>
</dbReference>
<keyword evidence="2" id="KW-0805">Transcription regulation</keyword>
<dbReference type="Pfam" id="PF00126">
    <property type="entry name" value="HTH_1"/>
    <property type="match status" value="1"/>
</dbReference>
<sequence>MITLKDLEFLSALARHKHFARAAEECGVSQPAFSMRIRGLEERLDVAIVRRGNRFQGFTSEGDALIRHARKILGDVQLLEQELRAARGEVTGQLALGVVPTAITHAAAMAGRLRERHPGLTLRIQAATSLKIQQGLENGLYDAGITYTEGISRDVMRVDRLYDEHYLLLAPIDMAPRQNGTATWVEASELPLCLLEPGMLNRRILDNVFGELGLNPTVIAEASGFSALMAMTANGVAATVIPEVLVESLGGVGGAVALPLVEPVLEKELSLVSLNRDPELLVVDALRDACLTD</sequence>
<evidence type="ECO:0000256" key="3">
    <source>
        <dbReference type="ARBA" id="ARBA00023125"/>
    </source>
</evidence>
<dbReference type="CDD" id="cd05466">
    <property type="entry name" value="PBP2_LTTR_substrate"/>
    <property type="match status" value="1"/>
</dbReference>
<evidence type="ECO:0000256" key="1">
    <source>
        <dbReference type="ARBA" id="ARBA00009437"/>
    </source>
</evidence>
<dbReference type="SUPFAM" id="SSF46785">
    <property type="entry name" value="Winged helix' DNA-binding domain"/>
    <property type="match status" value="1"/>
</dbReference>
<dbReference type="SUPFAM" id="SSF53850">
    <property type="entry name" value="Periplasmic binding protein-like II"/>
    <property type="match status" value="1"/>
</dbReference>
<name>A0A2P8FBP4_9RHOB</name>